<name>A0A066TU09_9PSEU</name>
<sequence>MLSQRAADLLAALKERAGRKKGLPLPALLDAYRQIDPEGDESHLRRPLLRRYLEELQEANLVRLPRARAGFDRLGRDESQWLPAKVWLVVEEEPKSREPGMVLHPGLSWVDNSGLRGGTALMGVISQINDWLFKHRAGPIVPLRERSLEIFNDEKKLDEYLYGPLFAQERKMLEVLRARVVAPPLHTEQVGNGDLLLVVENSTTFRCILDCLPGDHRLARVAWGAGASFRAAIRSVSPDWALREIRYFGDLDVAGLEIPRHASIIAERLGLPEVRPATSLYAALLDVGRPADAKRTPRPQTVESAVRWLDDAQRASASAVLMRGQRIAQEWVGMRALPASDRWHSSVR</sequence>
<dbReference type="InterPro" id="IPR024534">
    <property type="entry name" value="JetD_C"/>
</dbReference>
<dbReference type="RefSeq" id="WP_051736302.1">
    <property type="nucleotide sequence ID" value="NZ_JMQI01000077.1"/>
</dbReference>
<accession>A0A066TU09</accession>
<feature type="domain" description="Wadjet protein JetD C-terminal" evidence="1">
    <location>
        <begin position="195"/>
        <end position="262"/>
    </location>
</feature>
<dbReference type="OrthoDB" id="8263792at2"/>
<dbReference type="eggNOG" id="COG4924">
    <property type="taxonomic scope" value="Bacteria"/>
</dbReference>
<gene>
    <name evidence="2" type="ORF">DV20_38720</name>
</gene>
<dbReference type="Proteomes" id="UP000027345">
    <property type="component" value="Unassembled WGS sequence"/>
</dbReference>
<comment type="caution">
    <text evidence="2">The sequence shown here is derived from an EMBL/GenBank/DDBJ whole genome shotgun (WGS) entry which is preliminary data.</text>
</comment>
<reference evidence="2 3" key="1">
    <citation type="submission" date="2014-05" db="EMBL/GenBank/DDBJ databases">
        <title>Draft genome sequence of Amycolatopsis rifamycinica DSM 46095.</title>
        <authorList>
            <person name="Lal R."/>
            <person name="Saxena A."/>
            <person name="Kumari R."/>
            <person name="Mukherjee U."/>
            <person name="Singh P."/>
            <person name="Sangwan N."/>
            <person name="Mahato N.K."/>
        </authorList>
    </citation>
    <scope>NUCLEOTIDE SEQUENCE [LARGE SCALE GENOMIC DNA]</scope>
    <source>
        <strain evidence="2 3">DSM 46095</strain>
    </source>
</reference>
<keyword evidence="3" id="KW-1185">Reference proteome</keyword>
<evidence type="ECO:0000313" key="2">
    <source>
        <dbReference type="EMBL" id="KDN17042.1"/>
    </source>
</evidence>
<dbReference type="AlphaFoldDB" id="A0A066TU09"/>
<dbReference type="STRING" id="287986.DV20_38720"/>
<evidence type="ECO:0000313" key="3">
    <source>
        <dbReference type="Proteomes" id="UP000027345"/>
    </source>
</evidence>
<dbReference type="Pfam" id="PF09983">
    <property type="entry name" value="JetD_C"/>
    <property type="match status" value="1"/>
</dbReference>
<evidence type="ECO:0000259" key="1">
    <source>
        <dbReference type="Pfam" id="PF09983"/>
    </source>
</evidence>
<dbReference type="EMBL" id="JMQI01000077">
    <property type="protein sequence ID" value="KDN17042.1"/>
    <property type="molecule type" value="Genomic_DNA"/>
</dbReference>
<proteinExistence type="predicted"/>
<organism evidence="2 3">
    <name type="scientific">Amycolatopsis rifamycinica</name>
    <dbReference type="NCBI Taxonomy" id="287986"/>
    <lineage>
        <taxon>Bacteria</taxon>
        <taxon>Bacillati</taxon>
        <taxon>Actinomycetota</taxon>
        <taxon>Actinomycetes</taxon>
        <taxon>Pseudonocardiales</taxon>
        <taxon>Pseudonocardiaceae</taxon>
        <taxon>Amycolatopsis</taxon>
    </lineage>
</organism>
<protein>
    <recommendedName>
        <fullName evidence="1">Wadjet protein JetD C-terminal domain-containing protein</fullName>
    </recommendedName>
</protein>